<evidence type="ECO:0000313" key="14">
    <source>
        <dbReference type="Proteomes" id="UP001210231"/>
    </source>
</evidence>
<evidence type="ECO:0000256" key="10">
    <source>
        <dbReference type="SAM" id="Phobius"/>
    </source>
</evidence>
<dbReference type="InterPro" id="IPR005170">
    <property type="entry name" value="Transptr-assoc_dom"/>
</dbReference>
<feature type="domain" description="CBS" evidence="11">
    <location>
        <begin position="277"/>
        <end position="333"/>
    </location>
</feature>
<comment type="subcellular location">
    <subcellularLocation>
        <location evidence="1">Cell membrane</location>
        <topology evidence="1">Multi-pass membrane protein</topology>
    </subcellularLocation>
</comment>
<dbReference type="EMBL" id="JAQGEF010000030">
    <property type="protein sequence ID" value="MDA3616436.1"/>
    <property type="molecule type" value="Genomic_DNA"/>
</dbReference>
<comment type="caution">
    <text evidence="13">The sequence shown here is derived from an EMBL/GenBank/DDBJ whole genome shotgun (WGS) entry which is preliminary data.</text>
</comment>
<evidence type="ECO:0000256" key="8">
    <source>
        <dbReference type="PROSITE-ProRule" id="PRU00703"/>
    </source>
</evidence>
<gene>
    <name evidence="13" type="ORF">O3P16_16615</name>
</gene>
<dbReference type="PROSITE" id="PS51846">
    <property type="entry name" value="CNNM"/>
    <property type="match status" value="1"/>
</dbReference>
<evidence type="ECO:0000256" key="1">
    <source>
        <dbReference type="ARBA" id="ARBA00004651"/>
    </source>
</evidence>
<dbReference type="InterPro" id="IPR044751">
    <property type="entry name" value="Ion_transp-like_CBS"/>
</dbReference>
<evidence type="ECO:0000256" key="5">
    <source>
        <dbReference type="ARBA" id="ARBA00022989"/>
    </source>
</evidence>
<dbReference type="SMART" id="SM01091">
    <property type="entry name" value="CorC_HlyC"/>
    <property type="match status" value="1"/>
</dbReference>
<evidence type="ECO:0000256" key="9">
    <source>
        <dbReference type="PROSITE-ProRule" id="PRU01193"/>
    </source>
</evidence>
<dbReference type="SUPFAM" id="SSF56176">
    <property type="entry name" value="FAD-binding/transporter-associated domain-like"/>
    <property type="match status" value="1"/>
</dbReference>
<keyword evidence="3 9" id="KW-0812">Transmembrane</keyword>
<dbReference type="InterPro" id="IPR036318">
    <property type="entry name" value="FAD-bd_PCMH-like_sf"/>
</dbReference>
<dbReference type="Pfam" id="PF01595">
    <property type="entry name" value="CNNM"/>
    <property type="match status" value="1"/>
</dbReference>
<keyword evidence="2" id="KW-1003">Cell membrane</keyword>
<dbReference type="PANTHER" id="PTHR43099">
    <property type="entry name" value="UPF0053 PROTEIN YRKA"/>
    <property type="match status" value="1"/>
</dbReference>
<evidence type="ECO:0000259" key="11">
    <source>
        <dbReference type="PROSITE" id="PS51371"/>
    </source>
</evidence>
<dbReference type="InterPro" id="IPR051676">
    <property type="entry name" value="UPF0053_domain"/>
</dbReference>
<dbReference type="Gene3D" id="3.30.465.10">
    <property type="match status" value="1"/>
</dbReference>
<feature type="transmembrane region" description="Helical" evidence="10">
    <location>
        <begin position="55"/>
        <end position="76"/>
    </location>
</feature>
<keyword evidence="6 8" id="KW-0129">CBS domain</keyword>
<dbReference type="PANTHER" id="PTHR43099:SF2">
    <property type="entry name" value="UPF0053 PROTEIN YRKA"/>
    <property type="match status" value="1"/>
</dbReference>
<evidence type="ECO:0000256" key="7">
    <source>
        <dbReference type="ARBA" id="ARBA00023136"/>
    </source>
</evidence>
<evidence type="ECO:0000259" key="12">
    <source>
        <dbReference type="PROSITE" id="PS51846"/>
    </source>
</evidence>
<dbReference type="InterPro" id="IPR000644">
    <property type="entry name" value="CBS_dom"/>
</dbReference>
<evidence type="ECO:0000256" key="6">
    <source>
        <dbReference type="ARBA" id="ARBA00023122"/>
    </source>
</evidence>
<dbReference type="Pfam" id="PF00571">
    <property type="entry name" value="CBS"/>
    <property type="match status" value="1"/>
</dbReference>
<feature type="domain" description="CNNM transmembrane" evidence="12">
    <location>
        <begin position="1"/>
        <end position="197"/>
    </location>
</feature>
<dbReference type="InterPro" id="IPR046342">
    <property type="entry name" value="CBS_dom_sf"/>
</dbReference>
<organism evidence="13 14">
    <name type="scientific">Polluticaenibacter yanchengensis</name>
    <dbReference type="NCBI Taxonomy" id="3014562"/>
    <lineage>
        <taxon>Bacteria</taxon>
        <taxon>Pseudomonadati</taxon>
        <taxon>Bacteroidota</taxon>
        <taxon>Chitinophagia</taxon>
        <taxon>Chitinophagales</taxon>
        <taxon>Chitinophagaceae</taxon>
        <taxon>Polluticaenibacter</taxon>
    </lineage>
</organism>
<protein>
    <submittedName>
        <fullName evidence="13">Hemolysin family protein</fullName>
    </submittedName>
</protein>
<dbReference type="Gene3D" id="3.10.580.10">
    <property type="entry name" value="CBS-domain"/>
    <property type="match status" value="1"/>
</dbReference>
<dbReference type="SUPFAM" id="SSF54631">
    <property type="entry name" value="CBS-domain pair"/>
    <property type="match status" value="1"/>
</dbReference>
<evidence type="ECO:0000256" key="4">
    <source>
        <dbReference type="ARBA" id="ARBA00022737"/>
    </source>
</evidence>
<name>A0ABT4UNL7_9BACT</name>
<dbReference type="PROSITE" id="PS51371">
    <property type="entry name" value="CBS"/>
    <property type="match status" value="1"/>
</dbReference>
<keyword evidence="4" id="KW-0677">Repeat</keyword>
<reference evidence="13 14" key="1">
    <citation type="submission" date="2022-12" db="EMBL/GenBank/DDBJ databases">
        <title>Chitinophagaceae gen. sp. nov., a new member of the family Chitinophagaceae, isolated from soil in a chemical factory.</title>
        <authorList>
            <person name="Ke Z."/>
        </authorList>
    </citation>
    <scope>NUCLEOTIDE SEQUENCE [LARGE SCALE GENOMIC DNA]</scope>
    <source>
        <strain evidence="13 14">LY-5</strain>
    </source>
</reference>
<accession>A0ABT4UNL7</accession>
<dbReference type="Proteomes" id="UP001210231">
    <property type="component" value="Unassembled WGS sequence"/>
</dbReference>
<sequence length="432" mass="48642">MSEIFILIGLVILNGLFSMSEMALVSVRKIRLEQLANQGNGKAKAALKLIENPDIFLSTVQIGITLISLVTGLYSGDKFGKHLEPFFAQIPVIGVYAAKISISVIVVLVTFLSIILGELIPKKIALNYSERVALAGAPFMTLLSKICYPLVWFMNAVTGLFFKTFKIKDVVNTVITEEEIKAMVKESSESGEIDQTEQQIIERVFHLGDRSITSLMTHRNDIDWLEYNGTVADVYNNAKSSTHNIYPICDDEIDELKGVIQLKDILNAEKTEPLKKFMRSALFVPENNSAYQVMEKFKQTKVHSAFIVDEYGSIQGMITLNDILEAIVGDIPEIDDDEYEIIQRNDGSYLVDAQLPFYDFLKTLKKEGQWMDEDAEYDTLGGFVIDQLKHIPVTGETFDWNGYTFEIIDMDGARIDKILVYHTIIEGDNEEA</sequence>
<dbReference type="InterPro" id="IPR002550">
    <property type="entry name" value="CNNM"/>
</dbReference>
<keyword evidence="5 9" id="KW-1133">Transmembrane helix</keyword>
<dbReference type="InterPro" id="IPR016169">
    <property type="entry name" value="FAD-bd_PCMH_sub2"/>
</dbReference>
<dbReference type="RefSeq" id="WP_407032765.1">
    <property type="nucleotide sequence ID" value="NZ_JAQGEF010000030.1"/>
</dbReference>
<dbReference type="SMART" id="SM00116">
    <property type="entry name" value="CBS"/>
    <property type="match status" value="1"/>
</dbReference>
<feature type="transmembrane region" description="Helical" evidence="10">
    <location>
        <begin position="96"/>
        <end position="120"/>
    </location>
</feature>
<evidence type="ECO:0000256" key="2">
    <source>
        <dbReference type="ARBA" id="ARBA00022475"/>
    </source>
</evidence>
<evidence type="ECO:0000256" key="3">
    <source>
        <dbReference type="ARBA" id="ARBA00022692"/>
    </source>
</evidence>
<feature type="transmembrane region" description="Helical" evidence="10">
    <location>
        <begin position="6"/>
        <end position="27"/>
    </location>
</feature>
<keyword evidence="7 9" id="KW-0472">Membrane</keyword>
<keyword evidence="14" id="KW-1185">Reference proteome</keyword>
<feature type="transmembrane region" description="Helical" evidence="10">
    <location>
        <begin position="132"/>
        <end position="154"/>
    </location>
</feature>
<proteinExistence type="predicted"/>
<evidence type="ECO:0000313" key="13">
    <source>
        <dbReference type="EMBL" id="MDA3616436.1"/>
    </source>
</evidence>
<dbReference type="CDD" id="cd04590">
    <property type="entry name" value="CBS_pair_CorC_HlyC_assoc"/>
    <property type="match status" value="1"/>
</dbReference>
<dbReference type="Pfam" id="PF03471">
    <property type="entry name" value="CorC_HlyC"/>
    <property type="match status" value="1"/>
</dbReference>